<dbReference type="EMBL" id="CM004404">
    <property type="protein sequence ID" value="OAY23289.1"/>
    <property type="molecule type" value="Genomic_DNA"/>
</dbReference>
<proteinExistence type="predicted"/>
<accession>A0A2C9U0U2</accession>
<feature type="compositionally biased region" description="Polar residues" evidence="1">
    <location>
        <begin position="10"/>
        <end position="42"/>
    </location>
</feature>
<organism evidence="2">
    <name type="scientific">Manihot esculenta</name>
    <name type="common">Cassava</name>
    <name type="synonym">Jatropha manihot</name>
    <dbReference type="NCBI Taxonomy" id="3983"/>
    <lineage>
        <taxon>Eukaryota</taxon>
        <taxon>Viridiplantae</taxon>
        <taxon>Streptophyta</taxon>
        <taxon>Embryophyta</taxon>
        <taxon>Tracheophyta</taxon>
        <taxon>Spermatophyta</taxon>
        <taxon>Magnoliopsida</taxon>
        <taxon>eudicotyledons</taxon>
        <taxon>Gunneridae</taxon>
        <taxon>Pentapetalae</taxon>
        <taxon>rosids</taxon>
        <taxon>fabids</taxon>
        <taxon>Malpighiales</taxon>
        <taxon>Euphorbiaceae</taxon>
        <taxon>Crotonoideae</taxon>
        <taxon>Manihoteae</taxon>
        <taxon>Manihot</taxon>
    </lineage>
</organism>
<evidence type="ECO:0000256" key="1">
    <source>
        <dbReference type="SAM" id="MobiDB-lite"/>
    </source>
</evidence>
<dbReference type="AlphaFoldDB" id="A0A2C9U0U2"/>
<feature type="region of interest" description="Disordered" evidence="1">
    <location>
        <begin position="1"/>
        <end position="42"/>
    </location>
</feature>
<evidence type="ECO:0000313" key="2">
    <source>
        <dbReference type="EMBL" id="OAY23289.1"/>
    </source>
</evidence>
<reference evidence="2" key="1">
    <citation type="submission" date="2016-02" db="EMBL/GenBank/DDBJ databases">
        <title>WGS assembly of Manihot esculenta.</title>
        <authorList>
            <person name="Bredeson J.V."/>
            <person name="Prochnik S.E."/>
            <person name="Lyons J.B."/>
            <person name="Schmutz J."/>
            <person name="Grimwood J."/>
            <person name="Vrebalov J."/>
            <person name="Bart R.S."/>
            <person name="Amuge T."/>
            <person name="Ferguson M.E."/>
            <person name="Green R."/>
            <person name="Putnam N."/>
            <person name="Stites J."/>
            <person name="Rounsley S."/>
            <person name="Rokhsar D.S."/>
        </authorList>
    </citation>
    <scope>NUCLEOTIDE SEQUENCE [LARGE SCALE GENOMIC DNA]</scope>
    <source>
        <tissue evidence="2">Leaf</tissue>
    </source>
</reference>
<sequence length="42" mass="4639">MKGRAKQPATPHQSSAFTSHQEEQTTGNNLRPPQVQKSFSSN</sequence>
<gene>
    <name evidence="2" type="ORF">MANES_18G066700</name>
</gene>
<protein>
    <submittedName>
        <fullName evidence="2">Uncharacterized protein</fullName>
    </submittedName>
</protein>
<name>A0A2C9U0U2_MANES</name>